<evidence type="ECO:0000313" key="2">
    <source>
        <dbReference type="EMBL" id="KAG0271008.1"/>
    </source>
</evidence>
<dbReference type="Proteomes" id="UP001194580">
    <property type="component" value="Unassembled WGS sequence"/>
</dbReference>
<sequence length="122" mass="13153">MYRHYPPFGTLCKGDSWWFFLPDCKCPTATAAAAAADVVVGEDGEEVVVVVGLGGRDELHEVNMNGNRAGPESAESRMAKNLEAGHAGCLPFVNRVRKSRRKASSLGDNKFLTDKSVEPNAT</sequence>
<dbReference type="AlphaFoldDB" id="A0AAD4H2V5"/>
<dbReference type="EMBL" id="JAAAIL010001252">
    <property type="protein sequence ID" value="KAG0271008.1"/>
    <property type="molecule type" value="Genomic_DNA"/>
</dbReference>
<feature type="region of interest" description="Disordered" evidence="1">
    <location>
        <begin position="100"/>
        <end position="122"/>
    </location>
</feature>
<proteinExistence type="predicted"/>
<feature type="non-terminal residue" evidence="2">
    <location>
        <position position="122"/>
    </location>
</feature>
<reference evidence="2" key="1">
    <citation type="journal article" date="2020" name="Fungal Divers.">
        <title>Resolving the Mortierellaceae phylogeny through synthesis of multi-gene phylogenetics and phylogenomics.</title>
        <authorList>
            <person name="Vandepol N."/>
            <person name="Liber J."/>
            <person name="Desiro A."/>
            <person name="Na H."/>
            <person name="Kennedy M."/>
            <person name="Barry K."/>
            <person name="Grigoriev I.V."/>
            <person name="Miller A.N."/>
            <person name="O'Donnell K."/>
            <person name="Stajich J.E."/>
            <person name="Bonito G."/>
        </authorList>
    </citation>
    <scope>NUCLEOTIDE SEQUENCE</scope>
    <source>
        <strain evidence="2">NRRL 28262</strain>
    </source>
</reference>
<accession>A0AAD4H2V5</accession>
<organism evidence="2 3">
    <name type="scientific">Linnemannia exigua</name>
    <dbReference type="NCBI Taxonomy" id="604196"/>
    <lineage>
        <taxon>Eukaryota</taxon>
        <taxon>Fungi</taxon>
        <taxon>Fungi incertae sedis</taxon>
        <taxon>Mucoromycota</taxon>
        <taxon>Mortierellomycotina</taxon>
        <taxon>Mortierellomycetes</taxon>
        <taxon>Mortierellales</taxon>
        <taxon>Mortierellaceae</taxon>
        <taxon>Linnemannia</taxon>
    </lineage>
</organism>
<keyword evidence="3" id="KW-1185">Reference proteome</keyword>
<evidence type="ECO:0000313" key="3">
    <source>
        <dbReference type="Proteomes" id="UP001194580"/>
    </source>
</evidence>
<gene>
    <name evidence="2" type="ORF">BGZ95_001259</name>
</gene>
<comment type="caution">
    <text evidence="2">The sequence shown here is derived from an EMBL/GenBank/DDBJ whole genome shotgun (WGS) entry which is preliminary data.</text>
</comment>
<protein>
    <submittedName>
        <fullName evidence="2">Uncharacterized protein</fullName>
    </submittedName>
</protein>
<evidence type="ECO:0000256" key="1">
    <source>
        <dbReference type="SAM" id="MobiDB-lite"/>
    </source>
</evidence>
<feature type="compositionally biased region" description="Basic and acidic residues" evidence="1">
    <location>
        <begin position="111"/>
        <end position="122"/>
    </location>
</feature>
<name>A0AAD4H2V5_9FUNG</name>